<dbReference type="Proteomes" id="UP000799539">
    <property type="component" value="Unassembled WGS sequence"/>
</dbReference>
<dbReference type="AlphaFoldDB" id="A0A6A6F745"/>
<keyword evidence="1" id="KW-1133">Transmembrane helix</keyword>
<evidence type="ECO:0000256" key="1">
    <source>
        <dbReference type="SAM" id="Phobius"/>
    </source>
</evidence>
<keyword evidence="1" id="KW-0812">Transmembrane</keyword>
<gene>
    <name evidence="2" type="ORF">CERZMDRAFT_100786</name>
</gene>
<accession>A0A6A6F745</accession>
<organism evidence="2 3">
    <name type="scientific">Cercospora zeae-maydis SCOH1-5</name>
    <dbReference type="NCBI Taxonomy" id="717836"/>
    <lineage>
        <taxon>Eukaryota</taxon>
        <taxon>Fungi</taxon>
        <taxon>Dikarya</taxon>
        <taxon>Ascomycota</taxon>
        <taxon>Pezizomycotina</taxon>
        <taxon>Dothideomycetes</taxon>
        <taxon>Dothideomycetidae</taxon>
        <taxon>Mycosphaerellales</taxon>
        <taxon>Mycosphaerellaceae</taxon>
        <taxon>Cercospora</taxon>
    </lineage>
</organism>
<name>A0A6A6F745_9PEZI</name>
<feature type="transmembrane region" description="Helical" evidence="1">
    <location>
        <begin position="6"/>
        <end position="26"/>
    </location>
</feature>
<protein>
    <submittedName>
        <fullName evidence="2">Uncharacterized protein</fullName>
    </submittedName>
</protein>
<dbReference type="EMBL" id="ML992689">
    <property type="protein sequence ID" value="KAF2209029.1"/>
    <property type="molecule type" value="Genomic_DNA"/>
</dbReference>
<sequence length="335" mass="38262">MLPTKHSPYQGLLIGLLVFLVVFIYWREASHTEKLDKAQQALALLNSNPSPQNSHSKPNEDLILFSFHETESAAKNLEFFVKHALHAKADFIFIINGEHTQDLSALEELPNVRIIERENRCLDLGAYHEVLTENPTLQTAYKRYIFVNDSIRGPFLPSWAEERCWSDAYWDKLDETTKLAGMSWNCANGANYPPHLQSMILAFTRETLQMHLLPNMKCYEDMSDAVTNGETKISGMVTGAGFDVYAMEERFAAHAGRTGKNTTAFLEWCIDTPETEGRGGDDVLYSGRYEGSTLHPYETIFVKTHRPWDERDQKVIDLLTEHADLSEYSSYDHCR</sequence>
<reference evidence="2" key="1">
    <citation type="journal article" date="2020" name="Stud. Mycol.">
        <title>101 Dothideomycetes genomes: a test case for predicting lifestyles and emergence of pathogens.</title>
        <authorList>
            <person name="Haridas S."/>
            <person name="Albert R."/>
            <person name="Binder M."/>
            <person name="Bloem J."/>
            <person name="Labutti K."/>
            <person name="Salamov A."/>
            <person name="Andreopoulos B."/>
            <person name="Baker S."/>
            <person name="Barry K."/>
            <person name="Bills G."/>
            <person name="Bluhm B."/>
            <person name="Cannon C."/>
            <person name="Castanera R."/>
            <person name="Culley D."/>
            <person name="Daum C."/>
            <person name="Ezra D."/>
            <person name="Gonzalez J."/>
            <person name="Henrissat B."/>
            <person name="Kuo A."/>
            <person name="Liang C."/>
            <person name="Lipzen A."/>
            <person name="Lutzoni F."/>
            <person name="Magnuson J."/>
            <person name="Mondo S."/>
            <person name="Nolan M."/>
            <person name="Ohm R."/>
            <person name="Pangilinan J."/>
            <person name="Park H.-J."/>
            <person name="Ramirez L."/>
            <person name="Alfaro M."/>
            <person name="Sun H."/>
            <person name="Tritt A."/>
            <person name="Yoshinaga Y."/>
            <person name="Zwiers L.-H."/>
            <person name="Turgeon B."/>
            <person name="Goodwin S."/>
            <person name="Spatafora J."/>
            <person name="Crous P."/>
            <person name="Grigoriev I."/>
        </authorList>
    </citation>
    <scope>NUCLEOTIDE SEQUENCE</scope>
    <source>
        <strain evidence="2">SCOH1-5</strain>
    </source>
</reference>
<evidence type="ECO:0000313" key="3">
    <source>
        <dbReference type="Proteomes" id="UP000799539"/>
    </source>
</evidence>
<keyword evidence="1" id="KW-0472">Membrane</keyword>
<keyword evidence="3" id="KW-1185">Reference proteome</keyword>
<evidence type="ECO:0000313" key="2">
    <source>
        <dbReference type="EMBL" id="KAF2209029.1"/>
    </source>
</evidence>
<dbReference type="OrthoDB" id="526941at2759"/>
<proteinExistence type="predicted"/>